<organism evidence="2 3">
    <name type="scientific">Candidatus Roizmanbacteria bacterium RIFOXYD1_FULL_38_12</name>
    <dbReference type="NCBI Taxonomy" id="1802093"/>
    <lineage>
        <taxon>Bacteria</taxon>
        <taxon>Candidatus Roizmaniibacteriota</taxon>
    </lineage>
</organism>
<keyword evidence="1" id="KW-1133">Transmembrane helix</keyword>
<dbReference type="Pfam" id="PF00404">
    <property type="entry name" value="Dockerin_1"/>
    <property type="match status" value="1"/>
</dbReference>
<dbReference type="InterPro" id="IPR036439">
    <property type="entry name" value="Dockerin_dom_sf"/>
</dbReference>
<gene>
    <name evidence="2" type="ORF">A3K52_04510</name>
</gene>
<dbReference type="InterPro" id="IPR002105">
    <property type="entry name" value="Dockerin_1_rpt"/>
</dbReference>
<dbReference type="GO" id="GO:0000272">
    <property type="term" value="P:polysaccharide catabolic process"/>
    <property type="evidence" value="ECO:0007669"/>
    <property type="project" value="InterPro"/>
</dbReference>
<evidence type="ECO:0000313" key="3">
    <source>
        <dbReference type="Proteomes" id="UP000177050"/>
    </source>
</evidence>
<protein>
    <recommendedName>
        <fullName evidence="4">Dockerin domain-containing protein</fullName>
    </recommendedName>
</protein>
<keyword evidence="1" id="KW-0472">Membrane</keyword>
<dbReference type="GO" id="GO:0004553">
    <property type="term" value="F:hydrolase activity, hydrolyzing O-glycosyl compounds"/>
    <property type="evidence" value="ECO:0007669"/>
    <property type="project" value="InterPro"/>
</dbReference>
<dbReference type="EMBL" id="MGBR01000001">
    <property type="protein sequence ID" value="OGK74006.1"/>
    <property type="molecule type" value="Genomic_DNA"/>
</dbReference>
<dbReference type="Gene3D" id="1.10.1330.10">
    <property type="entry name" value="Dockerin domain"/>
    <property type="match status" value="1"/>
</dbReference>
<evidence type="ECO:0000313" key="2">
    <source>
        <dbReference type="EMBL" id="OGK74006.1"/>
    </source>
</evidence>
<evidence type="ECO:0008006" key="4">
    <source>
        <dbReference type="Google" id="ProtNLM"/>
    </source>
</evidence>
<dbReference type="AlphaFoldDB" id="A0A1F7L1R4"/>
<sequence>MFISRTYLPTAVIVLLITVLIGSKQLLFPNPYKDAYVPEDGSVLGTYDYPPACNKSMGDANCDRFVNNLDYVIWKCEFLGNGVCTSPASNKKADFNADNRVTLVDYEIWRATSTNQTVTNTPIPPTVTKTPTVTRIPPTITHSPPFTTITPFASIFPPIDPPPGTGCNCVKTKGTQCLDWVCPVTE</sequence>
<accession>A0A1F7L1R4</accession>
<comment type="caution">
    <text evidence="2">The sequence shown here is derived from an EMBL/GenBank/DDBJ whole genome shotgun (WGS) entry which is preliminary data.</text>
</comment>
<feature type="transmembrane region" description="Helical" evidence="1">
    <location>
        <begin position="6"/>
        <end position="23"/>
    </location>
</feature>
<evidence type="ECO:0000256" key="1">
    <source>
        <dbReference type="SAM" id="Phobius"/>
    </source>
</evidence>
<proteinExistence type="predicted"/>
<reference evidence="2 3" key="1">
    <citation type="journal article" date="2016" name="Nat. Commun.">
        <title>Thousands of microbial genomes shed light on interconnected biogeochemical processes in an aquifer system.</title>
        <authorList>
            <person name="Anantharaman K."/>
            <person name="Brown C.T."/>
            <person name="Hug L.A."/>
            <person name="Sharon I."/>
            <person name="Castelle C.J."/>
            <person name="Probst A.J."/>
            <person name="Thomas B.C."/>
            <person name="Singh A."/>
            <person name="Wilkins M.J."/>
            <person name="Karaoz U."/>
            <person name="Brodie E.L."/>
            <person name="Williams K.H."/>
            <person name="Hubbard S.S."/>
            <person name="Banfield J.F."/>
        </authorList>
    </citation>
    <scope>NUCLEOTIDE SEQUENCE [LARGE SCALE GENOMIC DNA]</scope>
</reference>
<keyword evidence="1" id="KW-0812">Transmembrane</keyword>
<name>A0A1F7L1R4_9BACT</name>
<dbReference type="Proteomes" id="UP000177050">
    <property type="component" value="Unassembled WGS sequence"/>
</dbReference>
<dbReference type="SUPFAM" id="SSF63446">
    <property type="entry name" value="Type I dockerin domain"/>
    <property type="match status" value="1"/>
</dbReference>